<reference evidence="2" key="1">
    <citation type="submission" date="2017-08" db="EMBL/GenBank/DDBJ databases">
        <authorList>
            <person name="Brisse S."/>
        </authorList>
    </citation>
    <scope>NUCLEOTIDE SEQUENCE [LARGE SCALE GENOMIC DNA]</scope>
    <source>
        <strain evidence="2">06D021</strain>
    </source>
</reference>
<sequence length="108" mass="12219">MLIIHRIDRDTKMRFCLSQCDSARLFIAGRLAGNFRLEDIPPFSRELFHTIPHQFPQRLFLAQLTHIPHCARNTLMNVSAQGGSGLRIVTSTLSSLIQSEVVQEITTS</sequence>
<evidence type="ECO:0000313" key="1">
    <source>
        <dbReference type="EMBL" id="SNU36150.1"/>
    </source>
</evidence>
<dbReference type="EMBL" id="FZTC01000020">
    <property type="protein sequence ID" value="SNU36150.1"/>
    <property type="molecule type" value="Genomic_DNA"/>
</dbReference>
<proteinExistence type="predicted"/>
<name>A0A285B5G0_9ENTR</name>
<evidence type="ECO:0000313" key="2">
    <source>
        <dbReference type="Proteomes" id="UP000220639"/>
    </source>
</evidence>
<gene>
    <name evidence="1" type="ORF">KOSB73_270050</name>
</gene>
<dbReference type="AlphaFoldDB" id="A0A285B5G0"/>
<accession>A0A285B5G0</accession>
<organism evidence="1 2">
    <name type="scientific">Klebsiella grimontii</name>
    <dbReference type="NCBI Taxonomy" id="2058152"/>
    <lineage>
        <taxon>Bacteria</taxon>
        <taxon>Pseudomonadati</taxon>
        <taxon>Pseudomonadota</taxon>
        <taxon>Gammaproteobacteria</taxon>
        <taxon>Enterobacterales</taxon>
        <taxon>Enterobacteriaceae</taxon>
        <taxon>Klebsiella/Raoultella group</taxon>
        <taxon>Klebsiella</taxon>
    </lineage>
</organism>
<protein>
    <submittedName>
        <fullName evidence="1">Uncharacterized protein</fullName>
    </submittedName>
</protein>
<dbReference type="Proteomes" id="UP000220639">
    <property type="component" value="Unassembled WGS sequence"/>
</dbReference>